<evidence type="ECO:0000256" key="1">
    <source>
        <dbReference type="ARBA" id="ARBA00022490"/>
    </source>
</evidence>
<evidence type="ECO:0000256" key="5">
    <source>
        <dbReference type="ARBA" id="ARBA00023204"/>
    </source>
</evidence>
<dbReference type="Pfam" id="PF01330">
    <property type="entry name" value="RuvA_N"/>
    <property type="match status" value="1"/>
</dbReference>
<name>A0ABW4PL42_9ACTN</name>
<evidence type="ECO:0000313" key="8">
    <source>
        <dbReference type="EMBL" id="MFD1831449.1"/>
    </source>
</evidence>
<dbReference type="NCBIfam" id="TIGR00084">
    <property type="entry name" value="ruvA"/>
    <property type="match status" value="1"/>
</dbReference>
<evidence type="ECO:0000259" key="7">
    <source>
        <dbReference type="SMART" id="SM00278"/>
    </source>
</evidence>
<feature type="region of interest" description="Domain II" evidence="6">
    <location>
        <begin position="64"/>
        <end position="141"/>
    </location>
</feature>
<dbReference type="Gene3D" id="1.10.8.10">
    <property type="entry name" value="DNA helicase RuvA subunit, C-terminal domain"/>
    <property type="match status" value="1"/>
</dbReference>
<feature type="domain" description="Helix-hairpin-helix DNA-binding motif class 1" evidence="7">
    <location>
        <begin position="107"/>
        <end position="126"/>
    </location>
</feature>
<dbReference type="InterPro" id="IPR036267">
    <property type="entry name" value="RuvA_C_sf"/>
</dbReference>
<reference evidence="9" key="1">
    <citation type="journal article" date="2019" name="Int. J. Syst. Evol. Microbiol.">
        <title>The Global Catalogue of Microorganisms (GCM) 10K type strain sequencing project: providing services to taxonomists for standard genome sequencing and annotation.</title>
        <authorList>
            <consortium name="The Broad Institute Genomics Platform"/>
            <consortium name="The Broad Institute Genome Sequencing Center for Infectious Disease"/>
            <person name="Wu L."/>
            <person name="Ma J."/>
        </authorList>
    </citation>
    <scope>NUCLEOTIDE SEQUENCE [LARGE SCALE GENOMIC DNA]</scope>
    <source>
        <strain evidence="9">CGMCC 4.7455</strain>
    </source>
</reference>
<dbReference type="EMBL" id="JBHUFU010000010">
    <property type="protein sequence ID" value="MFD1831449.1"/>
    <property type="molecule type" value="Genomic_DNA"/>
</dbReference>
<dbReference type="Gene3D" id="2.40.50.140">
    <property type="entry name" value="Nucleic acid-binding proteins"/>
    <property type="match status" value="1"/>
</dbReference>
<sequence length="211" mass="21392">MIAFVSGAVAALTPDTAVVEVGGVGMAVHCTPGTLARLRVGEQARLATSLVVREDSLTLYGFADDDERQVFELLQTASGVGPRLAQAMLAVHSPDALRTAVATGDEKALTAVPGIGKKGAQKLLLELKDRLGEPVGAAAAGAGRAGGPAAAEPGWREQLHAALVGLGYAPREAEDAVAAVAPQAEAALADGGRAPVPQLLRAALQTLNRAR</sequence>
<comment type="subcellular location">
    <subcellularLocation>
        <location evidence="6">Cytoplasm</location>
    </subcellularLocation>
</comment>
<organism evidence="8 9">
    <name type="scientific">Streptomyces desertarenae</name>
    <dbReference type="NCBI Taxonomy" id="2666184"/>
    <lineage>
        <taxon>Bacteria</taxon>
        <taxon>Bacillati</taxon>
        <taxon>Actinomycetota</taxon>
        <taxon>Actinomycetes</taxon>
        <taxon>Kitasatosporales</taxon>
        <taxon>Streptomycetaceae</taxon>
        <taxon>Streptomyces</taxon>
    </lineage>
</organism>
<keyword evidence="9" id="KW-1185">Reference proteome</keyword>
<comment type="function">
    <text evidence="6">The RuvA-RuvB-RuvC complex processes Holliday junction (HJ) DNA during genetic recombination and DNA repair, while the RuvA-RuvB complex plays an important role in the rescue of blocked DNA replication forks via replication fork reversal (RFR). RuvA specifically binds to HJ cruciform DNA, conferring on it an open structure. The RuvB hexamer acts as an ATP-dependent pump, pulling dsDNA into and through the RuvAB complex. HJ branch migration allows RuvC to scan DNA until it finds its consensus sequence, where it cleaves and resolves the cruciform DNA.</text>
</comment>
<evidence type="ECO:0000256" key="2">
    <source>
        <dbReference type="ARBA" id="ARBA00022763"/>
    </source>
</evidence>
<dbReference type="Proteomes" id="UP001597365">
    <property type="component" value="Unassembled WGS sequence"/>
</dbReference>
<dbReference type="InterPro" id="IPR011114">
    <property type="entry name" value="RuvA_C"/>
</dbReference>
<proteinExistence type="inferred from homology"/>
<keyword evidence="8" id="KW-0378">Hydrolase</keyword>
<gene>
    <name evidence="6 8" type="primary">ruvA</name>
    <name evidence="8" type="ORF">ACFSJS_17535</name>
</gene>
<comment type="caution">
    <text evidence="6">Lacks conserved residue(s) required for the propagation of feature annotation.</text>
</comment>
<keyword evidence="2 6" id="KW-0227">DNA damage</keyword>
<feature type="region of interest" description="Domain III" evidence="6">
    <location>
        <begin position="151"/>
        <end position="211"/>
    </location>
</feature>
<dbReference type="GO" id="GO:0016787">
    <property type="term" value="F:hydrolase activity"/>
    <property type="evidence" value="ECO:0007669"/>
    <property type="project" value="UniProtKB-KW"/>
</dbReference>
<dbReference type="InterPro" id="IPR000085">
    <property type="entry name" value="RuvA"/>
</dbReference>
<evidence type="ECO:0000256" key="6">
    <source>
        <dbReference type="HAMAP-Rule" id="MF_00031"/>
    </source>
</evidence>
<dbReference type="SUPFAM" id="SSF50249">
    <property type="entry name" value="Nucleic acid-binding proteins"/>
    <property type="match status" value="1"/>
</dbReference>
<accession>A0ABW4PL42</accession>
<dbReference type="InterPro" id="IPR013849">
    <property type="entry name" value="DNA_helicase_Holl-junc_RuvA_I"/>
</dbReference>
<dbReference type="Gene3D" id="1.10.150.20">
    <property type="entry name" value="5' to 3' exonuclease, C-terminal subdomain"/>
    <property type="match status" value="1"/>
</dbReference>
<dbReference type="SUPFAM" id="SSF47781">
    <property type="entry name" value="RuvA domain 2-like"/>
    <property type="match status" value="1"/>
</dbReference>
<dbReference type="InterPro" id="IPR010994">
    <property type="entry name" value="RuvA_2-like"/>
</dbReference>
<comment type="subunit">
    <text evidence="6">Homotetramer. Forms an RuvA(8)-RuvB(12)-Holliday junction (HJ) complex. HJ DNA is sandwiched between 2 RuvA tetramers; dsDNA enters through RuvA and exits via RuvB. An RuvB hexamer assembles on each DNA strand where it exits the tetramer. Each RuvB hexamer is contacted by two RuvA subunits (via domain III) on 2 adjacent RuvB subunits; this complex drives branch migration. In the full resolvosome a probable DNA-RuvA(4)-RuvB(12)-RuvC(2) complex forms which resolves the HJ.</text>
</comment>
<protein>
    <recommendedName>
        <fullName evidence="6">Holliday junction branch migration complex subunit RuvA</fullName>
    </recommendedName>
</protein>
<keyword evidence="3 6" id="KW-0238">DNA-binding</keyword>
<dbReference type="InterPro" id="IPR012340">
    <property type="entry name" value="NA-bd_OB-fold"/>
</dbReference>
<dbReference type="Pfam" id="PF07499">
    <property type="entry name" value="RuvA_C"/>
    <property type="match status" value="1"/>
</dbReference>
<dbReference type="SUPFAM" id="SSF46929">
    <property type="entry name" value="DNA helicase RuvA subunit, C-terminal domain"/>
    <property type="match status" value="1"/>
</dbReference>
<dbReference type="RefSeq" id="WP_380901388.1">
    <property type="nucleotide sequence ID" value="NZ_JBHUFU010000010.1"/>
</dbReference>
<dbReference type="HAMAP" id="MF_00031">
    <property type="entry name" value="DNA_HJ_migration_RuvA"/>
    <property type="match status" value="1"/>
</dbReference>
<keyword evidence="1 6" id="KW-0963">Cytoplasm</keyword>
<dbReference type="GO" id="GO:0003678">
    <property type="term" value="F:DNA helicase activity"/>
    <property type="evidence" value="ECO:0007669"/>
    <property type="project" value="UniProtKB-EC"/>
</dbReference>
<comment type="caution">
    <text evidence="8">The sequence shown here is derived from an EMBL/GenBank/DDBJ whole genome shotgun (WGS) entry which is preliminary data.</text>
</comment>
<evidence type="ECO:0000313" key="9">
    <source>
        <dbReference type="Proteomes" id="UP001597365"/>
    </source>
</evidence>
<dbReference type="Pfam" id="PF14520">
    <property type="entry name" value="HHH_5"/>
    <property type="match status" value="1"/>
</dbReference>
<keyword evidence="5 6" id="KW-0234">DNA repair</keyword>
<comment type="similarity">
    <text evidence="6">Belongs to the RuvA family.</text>
</comment>
<feature type="domain" description="Helix-hairpin-helix DNA-binding motif class 1" evidence="7">
    <location>
        <begin position="72"/>
        <end position="91"/>
    </location>
</feature>
<dbReference type="SMART" id="SM00278">
    <property type="entry name" value="HhH1"/>
    <property type="match status" value="2"/>
</dbReference>
<evidence type="ECO:0000256" key="4">
    <source>
        <dbReference type="ARBA" id="ARBA00023172"/>
    </source>
</evidence>
<keyword evidence="4 6" id="KW-0233">DNA recombination</keyword>
<dbReference type="InterPro" id="IPR003583">
    <property type="entry name" value="Hlx-hairpin-Hlx_DNA-bd_motif"/>
</dbReference>
<evidence type="ECO:0000256" key="3">
    <source>
        <dbReference type="ARBA" id="ARBA00023125"/>
    </source>
</evidence>
<comment type="domain">
    <text evidence="6">Has three domains with a flexible linker between the domains II and III and assumes an 'L' shape. Domain III is highly mobile and contacts RuvB.</text>
</comment>